<dbReference type="GeneID" id="85227361"/>
<dbReference type="InterPro" id="IPR018491">
    <property type="entry name" value="SLC12_C"/>
</dbReference>
<protein>
    <recommendedName>
        <fullName evidence="13">Solute carrier family 12 member 3</fullName>
    </recommendedName>
</protein>
<comment type="similarity">
    <text evidence="2">Belongs to the SLC12A transporter family.</text>
</comment>
<feature type="compositionally biased region" description="Polar residues" evidence="7">
    <location>
        <begin position="998"/>
        <end position="1011"/>
    </location>
</feature>
<reference evidence="11" key="1">
    <citation type="submission" date="2023-03" db="EMBL/GenBank/DDBJ databases">
        <title>Mating type loci evolution in Malassezia.</title>
        <authorList>
            <person name="Coelho M.A."/>
        </authorList>
    </citation>
    <scope>NUCLEOTIDE SEQUENCE</scope>
    <source>
        <strain evidence="11">CBS 9431</strain>
    </source>
</reference>
<feature type="region of interest" description="Disordered" evidence="7">
    <location>
        <begin position="886"/>
        <end position="906"/>
    </location>
</feature>
<feature type="region of interest" description="Disordered" evidence="7">
    <location>
        <begin position="18"/>
        <end position="82"/>
    </location>
</feature>
<keyword evidence="6 8" id="KW-0472">Membrane</keyword>
<dbReference type="GO" id="GO:0055064">
    <property type="term" value="P:chloride ion homeostasis"/>
    <property type="evidence" value="ECO:0007669"/>
    <property type="project" value="TreeGrafter"/>
</dbReference>
<evidence type="ECO:0000256" key="2">
    <source>
        <dbReference type="ARBA" id="ARBA00010593"/>
    </source>
</evidence>
<evidence type="ECO:0000256" key="5">
    <source>
        <dbReference type="ARBA" id="ARBA00022989"/>
    </source>
</evidence>
<feature type="transmembrane region" description="Helical" evidence="8">
    <location>
        <begin position="348"/>
        <end position="366"/>
    </location>
</feature>
<dbReference type="InterPro" id="IPR004842">
    <property type="entry name" value="SLC12A_fam"/>
</dbReference>
<feature type="compositionally biased region" description="Low complexity" evidence="7">
    <location>
        <begin position="1066"/>
        <end position="1088"/>
    </location>
</feature>
<feature type="transmembrane region" description="Helical" evidence="8">
    <location>
        <begin position="243"/>
        <end position="265"/>
    </location>
</feature>
<comment type="subcellular location">
    <subcellularLocation>
        <location evidence="1">Membrane</location>
        <topology evidence="1">Multi-pass membrane protein</topology>
    </subcellularLocation>
</comment>
<feature type="transmembrane region" description="Helical" evidence="8">
    <location>
        <begin position="493"/>
        <end position="511"/>
    </location>
</feature>
<feature type="transmembrane region" description="Helical" evidence="8">
    <location>
        <begin position="216"/>
        <end position="236"/>
    </location>
</feature>
<dbReference type="Pfam" id="PF03522">
    <property type="entry name" value="SLC12"/>
    <property type="match status" value="1"/>
</dbReference>
<dbReference type="PANTHER" id="PTHR11827">
    <property type="entry name" value="SOLUTE CARRIER FAMILY 12, CATION COTRANSPORTERS"/>
    <property type="match status" value="1"/>
</dbReference>
<evidence type="ECO:0000256" key="3">
    <source>
        <dbReference type="ARBA" id="ARBA00022448"/>
    </source>
</evidence>
<proteinExistence type="inferred from homology"/>
<evidence type="ECO:0000259" key="9">
    <source>
        <dbReference type="Pfam" id="PF00324"/>
    </source>
</evidence>
<dbReference type="GO" id="GO:0005774">
    <property type="term" value="C:vacuolar membrane"/>
    <property type="evidence" value="ECO:0007669"/>
    <property type="project" value="TreeGrafter"/>
</dbReference>
<dbReference type="AlphaFoldDB" id="A0AAF0JBB7"/>
<evidence type="ECO:0000256" key="8">
    <source>
        <dbReference type="SAM" id="Phobius"/>
    </source>
</evidence>
<dbReference type="GO" id="GO:0015379">
    <property type="term" value="F:potassium:chloride symporter activity"/>
    <property type="evidence" value="ECO:0007669"/>
    <property type="project" value="TreeGrafter"/>
</dbReference>
<name>A0AAF0JBB7_9BASI</name>
<feature type="transmembrane region" description="Helical" evidence="8">
    <location>
        <begin position="517"/>
        <end position="538"/>
    </location>
</feature>
<feature type="transmembrane region" description="Helical" evidence="8">
    <location>
        <begin position="459"/>
        <end position="481"/>
    </location>
</feature>
<feature type="domain" description="SLC12A transporter C-terminal" evidence="10">
    <location>
        <begin position="589"/>
        <end position="675"/>
    </location>
</feature>
<sequence>MSRFVSAGEADYVSLEQKLLERQTVEESEGPAPGQQSTPNDEEAQIDVSPKRPEASAAPTRRNSDADEGVPVPAEVEEGRETAAGYRKPRKLGTWDGVFMPVTLNVLGIILFLRFGFILGQAGLLGSLFLLVISYGVDTLTVLSLNAISTNGQVRGGGAYYLISRSLGPEFGGSIGLVFFFGQAFNAAMNVLGCVESLIGALGESRGHGFLPEGSWFLYTYGSIVLWLCTLVCLFGSSLFSRATLLLAVILSVAVTSMPLSAMFVQPFEDPARDLYYTGWSWTTLAENMWPHFTAGAAGSSTTPASENWRSVFGVLFPAVCGILAGASMSGDLRKPSKSIPKGTNWSLIFTFGVYVAAFVIMASTIPRESLYRDVGIVGDVSLWPVIVVLGEVASCSFSALMGVMACAKVLQAIARDDLLPILAPFAQGTASGDVPTYAVLATCALCQLVLLLDSINLIAHLVTMTTLLTFGVLCAATFALKAGGAPSFRPSFQYWNIWTAGAGTIVSFAAMLFTDAYVACVCIAVTVLLFILIQVLCPPKPWGDVSHNVTYHFVRKYLLRLDERKGHVKYWRPQILLLANNPRTEWNLIIFCNSLKKGALYVLGHVLKGEFQSCLPELRQQHLAWLKLVDVSGVKSFVDVVIAPNEREGARNLILSCGLGGMRPNIIVLGFPAELQRPSTVPRGPIGTASCSIPPDVRALPTDTSRKETPINCETYVGILEDALALNKALAVAYGFDAMRLPGPSKVAHYERPAKDQYIDLWPIQIANHSHADAPTWDTYTMVLQLGTILSFTGTWNQHKLRVSVFVEHKEEIESERTRVRTLLDNLRIPASLRVFCLSTGGVPRYDAIVLGKRTLDAEVTEALSDDPWWARVCAARQAQDHASVPRSEPIELARKQSAPSVRRARHSQRQFGVSLPAEHLDYHYNNIRLGLAHPRSQSTGDSDSDMNESDIDEMEYDELESELASLAINWDPKYLLRRKSARPEQPLAEADATPASYGTLSSSQRTVTPSMVRPGRAASPGLAESVQTPPARTSRFGTSARAGSHSRDTRHLLMHPPLRRESTSRGPSRAGSEPGSPSRPPSRASGQGVPPLFNEMGGDAYQLSFNELPNLAQYMILNELIRTNSGTSTSVVLTALPAPEPGTSTSAESSQTYLHQLQRLYGGGPPVMGVHATTLTMTMSL</sequence>
<feature type="transmembrane region" description="Helical" evidence="8">
    <location>
        <begin position="309"/>
        <end position="327"/>
    </location>
</feature>
<feature type="transmembrane region" description="Helical" evidence="8">
    <location>
        <begin position="97"/>
        <end position="118"/>
    </location>
</feature>
<dbReference type="PANTHER" id="PTHR11827:SF72">
    <property type="entry name" value="GH08340P"/>
    <property type="match status" value="1"/>
</dbReference>
<feature type="transmembrane region" description="Helical" evidence="8">
    <location>
        <begin position="124"/>
        <end position="148"/>
    </location>
</feature>
<evidence type="ECO:0000256" key="7">
    <source>
        <dbReference type="SAM" id="MobiDB-lite"/>
    </source>
</evidence>
<keyword evidence="3" id="KW-0813">Transport</keyword>
<keyword evidence="12" id="KW-1185">Reference proteome</keyword>
<feature type="domain" description="Amino acid permease/ SLC12A" evidence="9">
    <location>
        <begin position="97"/>
        <end position="577"/>
    </location>
</feature>
<evidence type="ECO:0000256" key="4">
    <source>
        <dbReference type="ARBA" id="ARBA00022692"/>
    </source>
</evidence>
<dbReference type="GO" id="GO:0006884">
    <property type="term" value="P:cell volume homeostasis"/>
    <property type="evidence" value="ECO:0007669"/>
    <property type="project" value="TreeGrafter"/>
</dbReference>
<evidence type="ECO:0000256" key="1">
    <source>
        <dbReference type="ARBA" id="ARBA00004141"/>
    </source>
</evidence>
<evidence type="ECO:0008006" key="13">
    <source>
        <dbReference type="Google" id="ProtNLM"/>
    </source>
</evidence>
<feature type="transmembrane region" description="Helical" evidence="8">
    <location>
        <begin position="160"/>
        <end position="182"/>
    </location>
</feature>
<dbReference type="RefSeq" id="XP_060123619.1">
    <property type="nucleotide sequence ID" value="XM_060267636.1"/>
</dbReference>
<organism evidence="11 12">
    <name type="scientific">Malassezia japonica</name>
    <dbReference type="NCBI Taxonomy" id="223818"/>
    <lineage>
        <taxon>Eukaryota</taxon>
        <taxon>Fungi</taxon>
        <taxon>Dikarya</taxon>
        <taxon>Basidiomycota</taxon>
        <taxon>Ustilaginomycotina</taxon>
        <taxon>Malasseziomycetes</taxon>
        <taxon>Malasseziales</taxon>
        <taxon>Malasseziaceae</taxon>
        <taxon>Malassezia</taxon>
    </lineage>
</organism>
<feature type="compositionally biased region" description="Polar residues" evidence="7">
    <location>
        <begin position="1027"/>
        <end position="1039"/>
    </location>
</feature>
<accession>A0AAF0JBB7</accession>
<evidence type="ECO:0000313" key="12">
    <source>
        <dbReference type="Proteomes" id="UP001217754"/>
    </source>
</evidence>
<gene>
    <name evidence="11" type="ORF">MJAP1_003710</name>
</gene>
<dbReference type="InterPro" id="IPR004841">
    <property type="entry name" value="AA-permease/SLC12A_dom"/>
</dbReference>
<evidence type="ECO:0000259" key="10">
    <source>
        <dbReference type="Pfam" id="PF03522"/>
    </source>
</evidence>
<feature type="region of interest" description="Disordered" evidence="7">
    <location>
        <begin position="984"/>
        <end position="1097"/>
    </location>
</feature>
<evidence type="ECO:0000313" key="11">
    <source>
        <dbReference type="EMBL" id="WFD40722.1"/>
    </source>
</evidence>
<feature type="transmembrane region" description="Helical" evidence="8">
    <location>
        <begin position="386"/>
        <end position="414"/>
    </location>
</feature>
<dbReference type="EMBL" id="CP119964">
    <property type="protein sequence ID" value="WFD40722.1"/>
    <property type="molecule type" value="Genomic_DNA"/>
</dbReference>
<keyword evidence="4 8" id="KW-0812">Transmembrane</keyword>
<dbReference type="Proteomes" id="UP001217754">
    <property type="component" value="Chromosome 7"/>
</dbReference>
<keyword evidence="5 8" id="KW-1133">Transmembrane helix</keyword>
<dbReference type="Pfam" id="PF00324">
    <property type="entry name" value="AA_permease"/>
    <property type="match status" value="1"/>
</dbReference>
<evidence type="ECO:0000256" key="6">
    <source>
        <dbReference type="ARBA" id="ARBA00023136"/>
    </source>
</evidence>
<dbReference type="GO" id="GO:0055075">
    <property type="term" value="P:potassium ion homeostasis"/>
    <property type="evidence" value="ECO:0007669"/>
    <property type="project" value="TreeGrafter"/>
</dbReference>
<dbReference type="FunFam" id="1.20.1740.10:FF:000013">
    <property type="entry name" value="Solute carrier family 12 member"/>
    <property type="match status" value="1"/>
</dbReference>
<dbReference type="Gene3D" id="1.20.1740.10">
    <property type="entry name" value="Amino acid/polyamine transporter I"/>
    <property type="match status" value="1"/>
</dbReference>
<dbReference type="GO" id="GO:0034486">
    <property type="term" value="P:vacuolar transmembrane transport"/>
    <property type="evidence" value="ECO:0007669"/>
    <property type="project" value="TreeGrafter"/>
</dbReference>